<keyword evidence="1" id="KW-0472">Membrane</keyword>
<protein>
    <submittedName>
        <fullName evidence="2">YjzD family protein</fullName>
    </submittedName>
</protein>
<feature type="transmembrane region" description="Helical" evidence="1">
    <location>
        <begin position="7"/>
        <end position="29"/>
    </location>
</feature>
<organism evidence="2 3">
    <name type="scientific">Granulicatella seriolae</name>
    <dbReference type="NCBI Taxonomy" id="2967226"/>
    <lineage>
        <taxon>Bacteria</taxon>
        <taxon>Bacillati</taxon>
        <taxon>Bacillota</taxon>
        <taxon>Bacilli</taxon>
        <taxon>Lactobacillales</taxon>
        <taxon>Carnobacteriaceae</taxon>
        <taxon>Granulicatella</taxon>
    </lineage>
</organism>
<accession>A0ABT1WMX3</accession>
<dbReference type="InterPro" id="IPR021324">
    <property type="entry name" value="DUF2929"/>
</dbReference>
<gene>
    <name evidence="2" type="ORF">NPA36_04770</name>
</gene>
<sequence length="61" mass="6967">MKYLTTLFWGLILGQVTYYLGTALTSGSYDFTKALFLGIIMSVAIYIIQSFIPLKRETEQH</sequence>
<evidence type="ECO:0000313" key="2">
    <source>
        <dbReference type="EMBL" id="MCQ9209859.1"/>
    </source>
</evidence>
<keyword evidence="3" id="KW-1185">Reference proteome</keyword>
<feature type="transmembrane region" description="Helical" evidence="1">
    <location>
        <begin position="35"/>
        <end position="54"/>
    </location>
</feature>
<evidence type="ECO:0000313" key="3">
    <source>
        <dbReference type="Proteomes" id="UP001059480"/>
    </source>
</evidence>
<dbReference type="Pfam" id="PF11151">
    <property type="entry name" value="DUF2929"/>
    <property type="match status" value="1"/>
</dbReference>
<comment type="caution">
    <text evidence="2">The sequence shown here is derived from an EMBL/GenBank/DDBJ whole genome shotgun (WGS) entry which is preliminary data.</text>
</comment>
<dbReference type="EMBL" id="JANHNZ010000003">
    <property type="protein sequence ID" value="MCQ9209859.1"/>
    <property type="molecule type" value="Genomic_DNA"/>
</dbReference>
<keyword evidence="1" id="KW-1133">Transmembrane helix</keyword>
<proteinExistence type="predicted"/>
<dbReference type="Proteomes" id="UP001059480">
    <property type="component" value="Unassembled WGS sequence"/>
</dbReference>
<name>A0ABT1WMX3_9LACT</name>
<keyword evidence="1" id="KW-0812">Transmembrane</keyword>
<evidence type="ECO:0000256" key="1">
    <source>
        <dbReference type="SAM" id="Phobius"/>
    </source>
</evidence>
<reference evidence="2" key="3">
    <citation type="journal article" date="2023" name="Microbiol. Resour. Announc.">
        <title>Draft Genome Sequence of Granulicatella sp. Strain S8, Isolated from a Marine Fish, Seriola quinqueradiata.</title>
        <authorList>
            <person name="Lee M."/>
            <person name="Farooq A."/>
            <person name="Jeong J.B."/>
            <person name="Jung M.Y."/>
        </authorList>
    </citation>
    <scope>NUCLEOTIDE SEQUENCE</scope>
    <source>
        <strain evidence="2">S8</strain>
    </source>
</reference>
<reference evidence="2" key="2">
    <citation type="journal article" date="2023" name="Curr. Microbiol.">
        <title>Granulicatella seriolae sp. nov., a Novel Facultative Anaerobe Isolated from Yellowtail Marine Fish.</title>
        <authorList>
            <person name="Lee M."/>
            <person name="Choi Y.J."/>
            <person name="Farooq A."/>
            <person name="Jeong J.B."/>
            <person name="Jung M.Y."/>
        </authorList>
    </citation>
    <scope>NUCLEOTIDE SEQUENCE</scope>
    <source>
        <strain evidence="2">S8</strain>
    </source>
</reference>
<reference evidence="2" key="1">
    <citation type="submission" date="2022-07" db="EMBL/GenBank/DDBJ databases">
        <authorList>
            <person name="Jung M.-Y."/>
            <person name="Lee M."/>
        </authorList>
    </citation>
    <scope>NUCLEOTIDE SEQUENCE</scope>
    <source>
        <strain evidence="2">S8</strain>
    </source>
</reference>